<evidence type="ECO:0000313" key="3">
    <source>
        <dbReference type="Proteomes" id="UP000319897"/>
    </source>
</evidence>
<dbReference type="Proteomes" id="UP000319897">
    <property type="component" value="Unassembled WGS sequence"/>
</dbReference>
<dbReference type="Pfam" id="PF05834">
    <property type="entry name" value="Lycopene_cycl"/>
    <property type="match status" value="1"/>
</dbReference>
<gene>
    <name evidence="2" type="primary">crtY</name>
    <name evidence="2" type="ORF">FJQ54_01655</name>
</gene>
<evidence type="ECO:0000313" key="2">
    <source>
        <dbReference type="EMBL" id="TPE63603.1"/>
    </source>
</evidence>
<protein>
    <submittedName>
        <fullName evidence="2">Lycopene beta-cyclase CrtY</fullName>
        <ecNumber evidence="2">5.5.1.19</ecNumber>
    </submittedName>
</protein>
<dbReference type="InterPro" id="IPR010108">
    <property type="entry name" value="Lycopene_cyclase_b/e"/>
</dbReference>
<name>A0A501XTA2_9SPHN</name>
<dbReference type="NCBIfam" id="TIGR01789">
    <property type="entry name" value="lycopene_cycl"/>
    <property type="match status" value="1"/>
</dbReference>
<dbReference type="GO" id="GO:0045436">
    <property type="term" value="F:lycopene beta cyclase activity"/>
    <property type="evidence" value="ECO:0007669"/>
    <property type="project" value="InterPro"/>
</dbReference>
<dbReference type="EMBL" id="VFSU01000011">
    <property type="protein sequence ID" value="TPE63603.1"/>
    <property type="molecule type" value="Genomic_DNA"/>
</dbReference>
<dbReference type="EC" id="5.5.1.19" evidence="2"/>
<dbReference type="InterPro" id="IPR036188">
    <property type="entry name" value="FAD/NAD-bd_sf"/>
</dbReference>
<dbReference type="OrthoDB" id="5793379at2"/>
<dbReference type="AlphaFoldDB" id="A0A501XTA2"/>
<dbReference type="RefSeq" id="WP_140926545.1">
    <property type="nucleotide sequence ID" value="NZ_VFSU01000011.1"/>
</dbReference>
<keyword evidence="3" id="KW-1185">Reference proteome</keyword>
<keyword evidence="2" id="KW-0413">Isomerase</keyword>
<evidence type="ECO:0000256" key="1">
    <source>
        <dbReference type="ARBA" id="ARBA00006599"/>
    </source>
</evidence>
<dbReference type="SUPFAM" id="SSF51905">
    <property type="entry name" value="FAD/NAD(P)-binding domain"/>
    <property type="match status" value="1"/>
</dbReference>
<sequence>MTVSRTTDVDVLLLGGGLSAGLIALALKRQRPDLRVALVEAGATFGGNHTWSSFGSDLSEEGRALVAPLIAHRWDEYEVRFPGYRRRLANGYQSATSERLDAALREAVPEALRFMGVSAVDVTPDRVLLSDQRALTAGAVIDARGQRTSPHLDLGFQKFVGLEVEFEAPHGLTGPIIMDATIDQTDGYRFVYTLPFSPTTALIEDTYYADGPALDRDAVAARVRAYAEAQGWRIKRLIRDEDGVLPIAIGGDIAAHLAGYPAGVAPVGMAAALFHPVTGYSFPDAVRLALMVAALPDLSGAAIDAAVRAHAAELWNSRGFYRLLNKMLFRGAFPDERRQILERFYKLPDGLVSRFYAGHSSLADMARVLTGKPPIPIGRAIRAIMKG</sequence>
<accession>A0A501XTA2</accession>
<reference evidence="2 3" key="1">
    <citation type="submission" date="2019-06" db="EMBL/GenBank/DDBJ databases">
        <authorList>
            <person name="Lee I."/>
            <person name="Jang G.I."/>
            <person name="Hwang C.Y."/>
        </authorList>
    </citation>
    <scope>NUCLEOTIDE SEQUENCE [LARGE SCALE GENOMIC DNA]</scope>
    <source>
        <strain evidence="2 3">PAMC 28131</strain>
    </source>
</reference>
<dbReference type="Gene3D" id="3.50.50.60">
    <property type="entry name" value="FAD/NAD(P)-binding domain"/>
    <property type="match status" value="1"/>
</dbReference>
<organism evidence="2 3">
    <name type="scientific">Sandaracinobacter neustonicus</name>
    <dbReference type="NCBI Taxonomy" id="1715348"/>
    <lineage>
        <taxon>Bacteria</taxon>
        <taxon>Pseudomonadati</taxon>
        <taxon>Pseudomonadota</taxon>
        <taxon>Alphaproteobacteria</taxon>
        <taxon>Sphingomonadales</taxon>
        <taxon>Sphingosinicellaceae</taxon>
        <taxon>Sandaracinobacter</taxon>
    </lineage>
</organism>
<dbReference type="NCBIfam" id="TIGR01790">
    <property type="entry name" value="carotene-cycl"/>
    <property type="match status" value="1"/>
</dbReference>
<dbReference type="GO" id="GO:0016117">
    <property type="term" value="P:carotenoid biosynthetic process"/>
    <property type="evidence" value="ECO:0007669"/>
    <property type="project" value="InterPro"/>
</dbReference>
<dbReference type="InterPro" id="IPR008461">
    <property type="entry name" value="CrtY"/>
</dbReference>
<comment type="caution">
    <text evidence="2">The sequence shown here is derived from an EMBL/GenBank/DDBJ whole genome shotgun (WGS) entry which is preliminary data.</text>
</comment>
<comment type="similarity">
    <text evidence="1">Belongs to the lycopene cyclase family.</text>
</comment>
<dbReference type="GO" id="GO:0016705">
    <property type="term" value="F:oxidoreductase activity, acting on paired donors, with incorporation or reduction of molecular oxygen"/>
    <property type="evidence" value="ECO:0007669"/>
    <property type="project" value="InterPro"/>
</dbReference>
<proteinExistence type="inferred from homology"/>